<dbReference type="InterPro" id="IPR004167">
    <property type="entry name" value="PSBD"/>
</dbReference>
<dbReference type="InterPro" id="IPR001078">
    <property type="entry name" value="2-oxoacid_DH_actylTfrase"/>
</dbReference>
<dbReference type="SUPFAM" id="SSF52777">
    <property type="entry name" value="CoA-dependent acyltransferases"/>
    <property type="match status" value="1"/>
</dbReference>
<evidence type="ECO:0000313" key="14">
    <source>
        <dbReference type="RefSeq" id="XP_033463580.1"/>
    </source>
</evidence>
<dbReference type="SUPFAM" id="SSF51230">
    <property type="entry name" value="Single hybrid motif"/>
    <property type="match status" value="1"/>
</dbReference>
<dbReference type="PROSITE" id="PS51826">
    <property type="entry name" value="PSBD"/>
    <property type="match status" value="1"/>
</dbReference>
<dbReference type="RefSeq" id="XP_033463580.1">
    <property type="nucleotide sequence ID" value="XM_033600875.1"/>
</dbReference>
<keyword evidence="8 9" id="KW-0012">Acyltransferase</keyword>
<keyword evidence="13" id="KW-1185">Reference proteome</keyword>
<evidence type="ECO:0000256" key="1">
    <source>
        <dbReference type="ARBA" id="ARBA00001938"/>
    </source>
</evidence>
<evidence type="ECO:0000256" key="10">
    <source>
        <dbReference type="SAM" id="MobiDB-lite"/>
    </source>
</evidence>
<dbReference type="OrthoDB" id="15567at2759"/>
<dbReference type="FunFam" id="2.40.50.100:FF:000013">
    <property type="entry name" value="Dihydrolipoamide acetyltransferase component of pyruvate dehydrogenase complex"/>
    <property type="match status" value="1"/>
</dbReference>
<dbReference type="InterPro" id="IPR000089">
    <property type="entry name" value="Biotin_lipoyl"/>
</dbReference>
<comment type="similarity">
    <text evidence="3 9">Belongs to the 2-oxoacid dehydrogenase family.</text>
</comment>
<protein>
    <recommendedName>
        <fullName evidence="9">Dihydrolipoamide acetyltransferase component of pyruvate dehydrogenase complex</fullName>
        <ecNumber evidence="9">2.3.1.-</ecNumber>
    </recommendedName>
</protein>
<comment type="subcellular location">
    <subcellularLocation>
        <location evidence="2">Mitochondrion matrix</location>
    </subcellularLocation>
</comment>
<dbReference type="GO" id="GO:0031405">
    <property type="term" value="F:lipoic acid binding"/>
    <property type="evidence" value="ECO:0007669"/>
    <property type="project" value="TreeGrafter"/>
</dbReference>
<evidence type="ECO:0000256" key="3">
    <source>
        <dbReference type="ARBA" id="ARBA00007317"/>
    </source>
</evidence>
<evidence type="ECO:0000256" key="8">
    <source>
        <dbReference type="ARBA" id="ARBA00023315"/>
    </source>
</evidence>
<dbReference type="Proteomes" id="UP000504637">
    <property type="component" value="Unplaced"/>
</dbReference>
<keyword evidence="5 9" id="KW-0450">Lipoyl</keyword>
<dbReference type="GO" id="GO:0045333">
    <property type="term" value="P:cellular respiration"/>
    <property type="evidence" value="ECO:0007669"/>
    <property type="project" value="UniProtKB-ARBA"/>
</dbReference>
<dbReference type="Gene3D" id="3.30.559.10">
    <property type="entry name" value="Chloramphenicol acetyltransferase-like domain"/>
    <property type="match status" value="1"/>
</dbReference>
<dbReference type="GO" id="GO:0005759">
    <property type="term" value="C:mitochondrial matrix"/>
    <property type="evidence" value="ECO:0007669"/>
    <property type="project" value="UniProtKB-SubCell"/>
</dbReference>
<gene>
    <name evidence="14" type="ORF">K489DRAFT_312560</name>
</gene>
<dbReference type="PANTHER" id="PTHR43178:SF5">
    <property type="entry name" value="LIPOAMIDE ACYLTRANSFERASE COMPONENT OF BRANCHED-CHAIN ALPHA-KETO ACID DEHYDROGENASE COMPLEX, MITOCHONDRIAL"/>
    <property type="match status" value="1"/>
</dbReference>
<comment type="cofactor">
    <cofactor evidence="1 9">
        <name>(R)-lipoate</name>
        <dbReference type="ChEBI" id="CHEBI:83088"/>
    </cofactor>
</comment>
<dbReference type="SUPFAM" id="SSF47005">
    <property type="entry name" value="Peripheral subunit-binding domain of 2-oxo acid dehydrogenase complex"/>
    <property type="match status" value="1"/>
</dbReference>
<dbReference type="PROSITE" id="PS00189">
    <property type="entry name" value="LIPOYL"/>
    <property type="match status" value="1"/>
</dbReference>
<sequence>MNAYKASSFALRRASQVLCISGSLSRRQFHISRRANTVKPFLLADIGEGITECQLIQWFVQPGARVEQFDKLCEVQSDKASVEITSPFDGVIKRLHYEPDDMAITGKPLVDFDIQEDINTAVDVGLGDDHNASKAPAASSPTKLKDSDSPRSPPAATQREASQRGPLNNGSRPSRGDMGSLATPAVRHLIKELDVKIADIKGSGRDGRVLKEDVQNHVARRSQQVPTSTIEHTEVRPDRTQPLTPVQNAMFKVMTRSLSIPHFLYSCSADMSAISTLRTKLNASSSSTSEAKITHLAFIVKAVSIAFSHHALLNASLDTSDPKKPVLTYRGSHDFGIAIDTPAGLVVPVLRKVQSLSIAEIALGMRNLSEAARNNKLTPTDFGGASFTLSNIGSVGGGVVAPVISEPQVAIVGIGRSRVVPAFDGQGQLTKREELVFSWSADHRVVDGAECARCAERVKNLLEEPSLMMMELR</sequence>
<feature type="domain" description="Lipoyl-binding" evidence="11">
    <location>
        <begin position="38"/>
        <end position="113"/>
    </location>
</feature>
<dbReference type="Gene3D" id="2.40.50.100">
    <property type="match status" value="1"/>
</dbReference>
<dbReference type="Pfam" id="PF02817">
    <property type="entry name" value="E3_binding"/>
    <property type="match status" value="1"/>
</dbReference>
<dbReference type="Pfam" id="PF00364">
    <property type="entry name" value="Biotin_lipoyl"/>
    <property type="match status" value="1"/>
</dbReference>
<dbReference type="PANTHER" id="PTHR43178">
    <property type="entry name" value="DIHYDROLIPOAMIDE ACETYLTRANSFERASE COMPONENT OF PYRUVATE DEHYDROGENASE COMPLEX"/>
    <property type="match status" value="1"/>
</dbReference>
<evidence type="ECO:0000256" key="2">
    <source>
        <dbReference type="ARBA" id="ARBA00004305"/>
    </source>
</evidence>
<dbReference type="Pfam" id="PF00198">
    <property type="entry name" value="2-oxoacid_dh"/>
    <property type="match status" value="1"/>
</dbReference>
<dbReference type="GO" id="GO:0016407">
    <property type="term" value="F:acetyltransferase activity"/>
    <property type="evidence" value="ECO:0007669"/>
    <property type="project" value="TreeGrafter"/>
</dbReference>
<keyword evidence="6" id="KW-0809">Transit peptide</keyword>
<dbReference type="CDD" id="cd06849">
    <property type="entry name" value="lipoyl_domain"/>
    <property type="match status" value="1"/>
</dbReference>
<dbReference type="InterPro" id="IPR011053">
    <property type="entry name" value="Single_hybrid_motif"/>
</dbReference>
<reference evidence="14" key="1">
    <citation type="submission" date="2020-01" db="EMBL/GenBank/DDBJ databases">
        <authorList>
            <consortium name="DOE Joint Genome Institute"/>
            <person name="Haridas S."/>
            <person name="Albert R."/>
            <person name="Binder M."/>
            <person name="Bloem J."/>
            <person name="Labutti K."/>
            <person name="Salamov A."/>
            <person name="Andreopoulos B."/>
            <person name="Baker S.E."/>
            <person name="Barry K."/>
            <person name="Bills G."/>
            <person name="Bluhm B.H."/>
            <person name="Cannon C."/>
            <person name="Castanera R."/>
            <person name="Culley D.E."/>
            <person name="Daum C."/>
            <person name="Ezra D."/>
            <person name="Gonzalez J.B."/>
            <person name="Henrissat B."/>
            <person name="Kuo A."/>
            <person name="Liang C."/>
            <person name="Lipzen A."/>
            <person name="Lutzoni F."/>
            <person name="Magnuson J."/>
            <person name="Mondo S."/>
            <person name="Nolan M."/>
            <person name="Ohm R."/>
            <person name="Pangilinan J."/>
            <person name="Park H.-J."/>
            <person name="Ramirez L."/>
            <person name="Alfaro M."/>
            <person name="Sun H."/>
            <person name="Tritt A."/>
            <person name="Yoshinaga Y."/>
            <person name="Zwiers L.-H."/>
            <person name="Turgeon B.G."/>
            <person name="Goodwin S.B."/>
            <person name="Spatafora J.W."/>
            <person name="Crous P.W."/>
            <person name="Grigoriev I.V."/>
        </authorList>
    </citation>
    <scope>NUCLEOTIDE SEQUENCE</scope>
    <source>
        <strain evidence="14">CBS 342.82</strain>
    </source>
</reference>
<dbReference type="AlphaFoldDB" id="A0A6J3MFV6"/>
<evidence type="ECO:0000259" key="11">
    <source>
        <dbReference type="PROSITE" id="PS50968"/>
    </source>
</evidence>
<dbReference type="InterPro" id="IPR050743">
    <property type="entry name" value="2-oxoacid_DH_E2_comp"/>
</dbReference>
<dbReference type="EC" id="2.3.1.-" evidence="9"/>
<dbReference type="FunFam" id="3.30.559.10:FF:000007">
    <property type="entry name" value="Dihydrolipoamide acetyltransferase component of pyruvate dehydrogenase complex"/>
    <property type="match status" value="1"/>
</dbReference>
<evidence type="ECO:0000256" key="7">
    <source>
        <dbReference type="ARBA" id="ARBA00023128"/>
    </source>
</evidence>
<evidence type="ECO:0000256" key="9">
    <source>
        <dbReference type="RuleBase" id="RU003423"/>
    </source>
</evidence>
<dbReference type="PROSITE" id="PS50968">
    <property type="entry name" value="BIOTINYL_LIPOYL"/>
    <property type="match status" value="1"/>
</dbReference>
<keyword evidence="7" id="KW-0496">Mitochondrion</keyword>
<evidence type="ECO:0000259" key="12">
    <source>
        <dbReference type="PROSITE" id="PS51826"/>
    </source>
</evidence>
<evidence type="ECO:0000256" key="4">
    <source>
        <dbReference type="ARBA" id="ARBA00022679"/>
    </source>
</evidence>
<feature type="region of interest" description="Disordered" evidence="10">
    <location>
        <begin position="125"/>
        <end position="180"/>
    </location>
</feature>
<evidence type="ECO:0000313" key="13">
    <source>
        <dbReference type="Proteomes" id="UP000504637"/>
    </source>
</evidence>
<dbReference type="InterPro" id="IPR023213">
    <property type="entry name" value="CAT-like_dom_sf"/>
</dbReference>
<organism evidence="14">
    <name type="scientific">Dissoconium aciculare CBS 342.82</name>
    <dbReference type="NCBI Taxonomy" id="1314786"/>
    <lineage>
        <taxon>Eukaryota</taxon>
        <taxon>Fungi</taxon>
        <taxon>Dikarya</taxon>
        <taxon>Ascomycota</taxon>
        <taxon>Pezizomycotina</taxon>
        <taxon>Dothideomycetes</taxon>
        <taxon>Dothideomycetidae</taxon>
        <taxon>Mycosphaerellales</taxon>
        <taxon>Dissoconiaceae</taxon>
        <taxon>Dissoconium</taxon>
    </lineage>
</organism>
<proteinExistence type="inferred from homology"/>
<accession>A0A6J3MFV6</accession>
<reference evidence="14" key="3">
    <citation type="submission" date="2025-08" db="UniProtKB">
        <authorList>
            <consortium name="RefSeq"/>
        </authorList>
    </citation>
    <scope>IDENTIFICATION</scope>
    <source>
        <strain evidence="14">CBS 342.82</strain>
    </source>
</reference>
<dbReference type="InterPro" id="IPR036625">
    <property type="entry name" value="E3-bd_dom_sf"/>
</dbReference>
<dbReference type="GeneID" id="54358675"/>
<name>A0A6J3MFV6_9PEZI</name>
<dbReference type="Gene3D" id="4.10.320.10">
    <property type="entry name" value="E3-binding domain"/>
    <property type="match status" value="1"/>
</dbReference>
<keyword evidence="4 9" id="KW-0808">Transferase</keyword>
<feature type="domain" description="Peripheral subunit-binding (PSBD)" evidence="12">
    <location>
        <begin position="181"/>
        <end position="218"/>
    </location>
</feature>
<evidence type="ECO:0000256" key="5">
    <source>
        <dbReference type="ARBA" id="ARBA00022823"/>
    </source>
</evidence>
<evidence type="ECO:0000256" key="6">
    <source>
        <dbReference type="ARBA" id="ARBA00022946"/>
    </source>
</evidence>
<reference evidence="14" key="2">
    <citation type="submission" date="2020-04" db="EMBL/GenBank/DDBJ databases">
        <authorList>
            <consortium name="NCBI Genome Project"/>
        </authorList>
    </citation>
    <scope>NUCLEOTIDE SEQUENCE</scope>
    <source>
        <strain evidence="14">CBS 342.82</strain>
    </source>
</reference>
<dbReference type="InterPro" id="IPR003016">
    <property type="entry name" value="2-oxoA_DH_lipoyl-BS"/>
</dbReference>